<evidence type="ECO:0000259" key="3">
    <source>
        <dbReference type="PROSITE" id="PS50213"/>
    </source>
</evidence>
<dbReference type="InterPro" id="IPR036378">
    <property type="entry name" value="FAS1_dom_sf"/>
</dbReference>
<comment type="caution">
    <text evidence="4">The sequence shown here is derived from an EMBL/GenBank/DDBJ whole genome shotgun (WGS) entry which is preliminary data.</text>
</comment>
<feature type="compositionally biased region" description="Polar residues" evidence="1">
    <location>
        <begin position="571"/>
        <end position="591"/>
    </location>
</feature>
<reference evidence="4" key="1">
    <citation type="submission" date="2020-08" db="EMBL/GenBank/DDBJ databases">
        <title>Multicomponent nature underlies the extraordinary mechanical properties of spider dragline silk.</title>
        <authorList>
            <person name="Kono N."/>
            <person name="Nakamura H."/>
            <person name="Mori M."/>
            <person name="Yoshida Y."/>
            <person name="Ohtoshi R."/>
            <person name="Malay A.D."/>
            <person name="Moran D.A.P."/>
            <person name="Tomita M."/>
            <person name="Numata K."/>
            <person name="Arakawa K."/>
        </authorList>
    </citation>
    <scope>NUCLEOTIDE SEQUENCE</scope>
</reference>
<dbReference type="GO" id="GO:0031012">
    <property type="term" value="C:extracellular matrix"/>
    <property type="evidence" value="ECO:0007669"/>
    <property type="project" value="TreeGrafter"/>
</dbReference>
<dbReference type="Gene3D" id="2.30.180.10">
    <property type="entry name" value="FAS1 domain"/>
    <property type="match status" value="2"/>
</dbReference>
<dbReference type="InterPro" id="IPR000782">
    <property type="entry name" value="FAS1_domain"/>
</dbReference>
<feature type="region of interest" description="Disordered" evidence="1">
    <location>
        <begin position="151"/>
        <end position="180"/>
    </location>
</feature>
<name>A0A8X6I464_9ARAC</name>
<feature type="compositionally biased region" description="Low complexity" evidence="1">
    <location>
        <begin position="553"/>
        <end position="570"/>
    </location>
</feature>
<dbReference type="AlphaFoldDB" id="A0A8X6I464"/>
<dbReference type="PROSITE" id="PS50213">
    <property type="entry name" value="FAS1"/>
    <property type="match status" value="2"/>
</dbReference>
<dbReference type="GO" id="GO:0050839">
    <property type="term" value="F:cell adhesion molecule binding"/>
    <property type="evidence" value="ECO:0007669"/>
    <property type="project" value="TreeGrafter"/>
</dbReference>
<dbReference type="SMART" id="SM00554">
    <property type="entry name" value="FAS1"/>
    <property type="match status" value="2"/>
</dbReference>
<organism evidence="4 5">
    <name type="scientific">Trichonephila inaurata madagascariensis</name>
    <dbReference type="NCBI Taxonomy" id="2747483"/>
    <lineage>
        <taxon>Eukaryota</taxon>
        <taxon>Metazoa</taxon>
        <taxon>Ecdysozoa</taxon>
        <taxon>Arthropoda</taxon>
        <taxon>Chelicerata</taxon>
        <taxon>Arachnida</taxon>
        <taxon>Araneae</taxon>
        <taxon>Araneomorphae</taxon>
        <taxon>Entelegynae</taxon>
        <taxon>Araneoidea</taxon>
        <taxon>Nephilidae</taxon>
        <taxon>Trichonephila</taxon>
        <taxon>Trichonephila inaurata</taxon>
    </lineage>
</organism>
<evidence type="ECO:0000313" key="4">
    <source>
        <dbReference type="EMBL" id="GFS29804.1"/>
    </source>
</evidence>
<feature type="compositionally biased region" description="Low complexity" evidence="1">
    <location>
        <begin position="304"/>
        <end position="316"/>
    </location>
</feature>
<dbReference type="GO" id="GO:0005615">
    <property type="term" value="C:extracellular space"/>
    <property type="evidence" value="ECO:0007669"/>
    <property type="project" value="TreeGrafter"/>
</dbReference>
<dbReference type="PANTHER" id="PTHR10900">
    <property type="entry name" value="PERIOSTIN-RELATED"/>
    <property type="match status" value="1"/>
</dbReference>
<evidence type="ECO:0000256" key="2">
    <source>
        <dbReference type="SAM" id="SignalP"/>
    </source>
</evidence>
<dbReference type="Proteomes" id="UP000886998">
    <property type="component" value="Unassembled WGS sequence"/>
</dbReference>
<dbReference type="OrthoDB" id="286301at2759"/>
<dbReference type="GO" id="GO:0030198">
    <property type="term" value="P:extracellular matrix organization"/>
    <property type="evidence" value="ECO:0007669"/>
    <property type="project" value="TreeGrafter"/>
</dbReference>
<feature type="signal peptide" evidence="2">
    <location>
        <begin position="1"/>
        <end position="23"/>
    </location>
</feature>
<feature type="region of interest" description="Disordered" evidence="1">
    <location>
        <begin position="553"/>
        <end position="620"/>
    </location>
</feature>
<feature type="region of interest" description="Disordered" evidence="1">
    <location>
        <begin position="242"/>
        <end position="316"/>
    </location>
</feature>
<evidence type="ECO:0000313" key="5">
    <source>
        <dbReference type="Proteomes" id="UP000886998"/>
    </source>
</evidence>
<dbReference type="InterPro" id="IPR050904">
    <property type="entry name" value="Adhesion/Biosynth-related"/>
</dbReference>
<dbReference type="SUPFAM" id="SSF82153">
    <property type="entry name" value="FAS1 domain"/>
    <property type="match status" value="2"/>
</dbReference>
<feature type="chain" id="PRO_5036503414" description="FAS1 domain-containing protein" evidence="2">
    <location>
        <begin position="24"/>
        <end position="1030"/>
    </location>
</feature>
<feature type="domain" description="FAS1" evidence="3">
    <location>
        <begin position="922"/>
        <end position="1016"/>
    </location>
</feature>
<feature type="compositionally biased region" description="Low complexity" evidence="1">
    <location>
        <begin position="592"/>
        <end position="620"/>
    </location>
</feature>
<keyword evidence="5" id="KW-1185">Reference proteome</keyword>
<feature type="domain" description="FAS1" evidence="3">
    <location>
        <begin position="782"/>
        <end position="917"/>
    </location>
</feature>
<feature type="compositionally biased region" description="Polar residues" evidence="1">
    <location>
        <begin position="273"/>
        <end position="288"/>
    </location>
</feature>
<sequence length="1030" mass="115091">MASLYEKGLLTFLLLISIRFFNGNLLSSAGEATPETSKEVQFSGWKPIGQPEALTTSQFVKKFSDSKDENTSDTATSETRRSFLLVYPPRPNNGREQPQKPSGSQQHQVRNFGPPVRASPTQSRYHRMMNFGASEGSNRRVPTVFQRPKFPPVANPPPLPPHALRQKKPLPNFKPESTSQHQVQIQLLDGYLVPPSGGNGVSTIHAKDKGTQLSTIPLSLNNVPEIRLLLPGDVHHQLTNIQQPAQQQHHGPKSFSEPQNQVVNNKPDRPHQEYQNLDSNIPNPTFESQRYHDGDVPRNQVPPNNNNNNYEQQFKPPQNIPQQQINYEQPFKPPQNIPQQQINYEQPFKPPQNLPQQQINYEQPFKPPQNLPPQQINYEQSFKPPQDVPQEQINYEQNHNIEPRRPLNAFSQPDSNGYSNSVSFPDQGHRNLQVNNNQGPNYVNEFSHSFEVQNGYQANQHLDTRGPVNNVQVHSFSNVQRNRYAQNSGGDRQHEGQVFTQKSNQPGVFPAYPGQVQRGYRGESFRPLSNGNYNNNQNINQGQVITGGGGGHQILNNQPNNVPNQNLGQNSWRAKQQPNRGKQNYNNISPEQQNFYNINNKNSNNQGVTQTKTNYNVPNNVNQNVGVTTDRQINSIQDTLDQQKLTETDIFASTQVNNGYQTSTDQDINTQEIYSNDGNSTIQSDQVYFIPSVSTQDDVQTQIPAFDVVTGSKGIESDVVTSNVARDDTALIQQKELETTSDTFTTSTGVIGGQLDARSDRTDSCDCSQNCAPIQRSPSENFGTTVREIARSLNADAFFEFVGLSDEEIESILTVDGAYTLFIPSNEAVSRLPSNLVDHWRENNPDFTMALLNHVIQDVISLDQLKQGGRLTSRANGATIFVNNYNNQAVTVNGHRIVHGDVTAPKGGLIHVIDGTLCPVADQDIINTLRTCNKYDGFLTLADVTKLLDTMQDDGPFTVFLPSNEALTKIPGDELAVLKENVTLLRGRLVEANNSPLFKADIPTKNGVIHVIDWILRPSDLSWCEGVILP</sequence>
<feature type="compositionally biased region" description="Pro residues" evidence="1">
    <location>
        <begin position="151"/>
        <end position="161"/>
    </location>
</feature>
<evidence type="ECO:0000256" key="1">
    <source>
        <dbReference type="SAM" id="MobiDB-lite"/>
    </source>
</evidence>
<feature type="region of interest" description="Disordered" evidence="1">
    <location>
        <begin position="399"/>
        <end position="428"/>
    </location>
</feature>
<dbReference type="Pfam" id="PF02469">
    <property type="entry name" value="Fasciclin"/>
    <property type="match status" value="2"/>
</dbReference>
<dbReference type="EMBL" id="BMAV01024063">
    <property type="protein sequence ID" value="GFS29804.1"/>
    <property type="molecule type" value="Genomic_DNA"/>
</dbReference>
<keyword evidence="2" id="KW-0732">Signal</keyword>
<proteinExistence type="predicted"/>
<dbReference type="PANTHER" id="PTHR10900:SF77">
    <property type="entry name" value="FI19380P1"/>
    <property type="match status" value="1"/>
</dbReference>
<gene>
    <name evidence="4" type="primary">AVEN_150329_1</name>
    <name evidence="4" type="ORF">TNIN_145761</name>
</gene>
<feature type="region of interest" description="Disordered" evidence="1">
    <location>
        <begin position="362"/>
        <end position="386"/>
    </location>
</feature>
<feature type="compositionally biased region" description="Polar residues" evidence="1">
    <location>
        <begin position="409"/>
        <end position="428"/>
    </location>
</feature>
<dbReference type="GO" id="GO:0007155">
    <property type="term" value="P:cell adhesion"/>
    <property type="evidence" value="ECO:0007669"/>
    <property type="project" value="TreeGrafter"/>
</dbReference>
<feature type="compositionally biased region" description="Polar residues" evidence="1">
    <location>
        <begin position="94"/>
        <end position="109"/>
    </location>
</feature>
<accession>A0A8X6I464</accession>
<protein>
    <recommendedName>
        <fullName evidence="3">FAS1 domain-containing protein</fullName>
    </recommendedName>
</protein>
<feature type="region of interest" description="Disordered" evidence="1">
    <location>
        <begin position="63"/>
        <end position="123"/>
    </location>
</feature>
<feature type="region of interest" description="Disordered" evidence="1">
    <location>
        <begin position="500"/>
        <end position="524"/>
    </location>
</feature>